<dbReference type="RefSeq" id="XP_012395937.2">
    <property type="nucleotide sequence ID" value="XM_012540483.3"/>
</dbReference>
<gene>
    <name evidence="8" type="primary">CKAP2L</name>
</gene>
<evidence type="ECO:0000256" key="5">
    <source>
        <dbReference type="ARBA" id="ARBA00023212"/>
    </source>
</evidence>
<reference evidence="8" key="2">
    <citation type="submission" date="2025-08" db="UniProtKB">
        <authorList>
            <consortium name="Ensembl"/>
        </authorList>
    </citation>
    <scope>IDENTIFICATION</scope>
</reference>
<dbReference type="HOGENOM" id="CLU_022701_0_0_1"/>
<protein>
    <submittedName>
        <fullName evidence="8">Cytoskeleton associated protein 2 like</fullName>
    </submittedName>
</protein>
<evidence type="ECO:0000256" key="4">
    <source>
        <dbReference type="ARBA" id="ARBA00022553"/>
    </source>
</evidence>
<feature type="compositionally biased region" description="Polar residues" evidence="6">
    <location>
        <begin position="97"/>
        <end position="113"/>
    </location>
</feature>
<feature type="domain" description="Cytoskeleton-associated protein 2 C-terminal" evidence="7">
    <location>
        <begin position="718"/>
        <end position="771"/>
    </location>
</feature>
<evidence type="ECO:0000256" key="1">
    <source>
        <dbReference type="ARBA" id="ARBA00004245"/>
    </source>
</evidence>
<evidence type="ECO:0000256" key="6">
    <source>
        <dbReference type="SAM" id="MobiDB-lite"/>
    </source>
</evidence>
<dbReference type="GeneID" id="100922092"/>
<comment type="subcellular location">
    <subcellularLocation>
        <location evidence="1">Cytoplasm</location>
        <location evidence="1">Cytoskeleton</location>
    </subcellularLocation>
</comment>
<dbReference type="AlphaFoldDB" id="G3W158"/>
<dbReference type="OrthoDB" id="6288182at2759"/>
<keyword evidence="5" id="KW-0206">Cytoskeleton</keyword>
<evidence type="ECO:0000256" key="3">
    <source>
        <dbReference type="ARBA" id="ARBA00022490"/>
    </source>
</evidence>
<dbReference type="FunCoup" id="G3W158">
    <property type="interactions" value="508"/>
</dbReference>
<proteinExistence type="inferred from homology"/>
<organism evidence="8 9">
    <name type="scientific">Sarcophilus harrisii</name>
    <name type="common">Tasmanian devil</name>
    <name type="synonym">Sarcophilus laniarius</name>
    <dbReference type="NCBI Taxonomy" id="9305"/>
    <lineage>
        <taxon>Eukaryota</taxon>
        <taxon>Metazoa</taxon>
        <taxon>Chordata</taxon>
        <taxon>Craniata</taxon>
        <taxon>Vertebrata</taxon>
        <taxon>Euteleostomi</taxon>
        <taxon>Mammalia</taxon>
        <taxon>Metatheria</taxon>
        <taxon>Dasyuromorphia</taxon>
        <taxon>Dasyuridae</taxon>
        <taxon>Sarcophilus</taxon>
    </lineage>
</organism>
<dbReference type="Pfam" id="PF15297">
    <property type="entry name" value="CKAP2_C"/>
    <property type="match status" value="2"/>
</dbReference>
<feature type="region of interest" description="Disordered" evidence="6">
    <location>
        <begin position="189"/>
        <end position="211"/>
    </location>
</feature>
<dbReference type="Proteomes" id="UP000007648">
    <property type="component" value="Unassembled WGS sequence"/>
</dbReference>
<feature type="compositionally biased region" description="Polar residues" evidence="6">
    <location>
        <begin position="457"/>
        <end position="471"/>
    </location>
</feature>
<dbReference type="PANTHER" id="PTHR47078:SF1">
    <property type="entry name" value="CYTOSKELETON-ASSOCIATED PROTEIN 2-LIKE"/>
    <property type="match status" value="1"/>
</dbReference>
<feature type="compositionally biased region" description="Basic and acidic residues" evidence="6">
    <location>
        <begin position="1"/>
        <end position="17"/>
    </location>
</feature>
<feature type="region of interest" description="Disordered" evidence="6">
    <location>
        <begin position="642"/>
        <end position="676"/>
    </location>
</feature>
<feature type="domain" description="Cytoskeleton-associated protein 2 C-terminal" evidence="7">
    <location>
        <begin position="487"/>
        <end position="667"/>
    </location>
</feature>
<keyword evidence="9" id="KW-1185">Reference proteome</keyword>
<dbReference type="GO" id="GO:0005829">
    <property type="term" value="C:cytosol"/>
    <property type="evidence" value="ECO:0007669"/>
    <property type="project" value="TreeGrafter"/>
</dbReference>
<dbReference type="Ensembl" id="ENSSHAT00000009241.2">
    <property type="protein sequence ID" value="ENSSHAP00000009163.2"/>
    <property type="gene ID" value="ENSSHAG00000007933.2"/>
</dbReference>
<dbReference type="STRING" id="9305.ENSSHAP00000009163"/>
<reference evidence="8 9" key="1">
    <citation type="journal article" date="2011" name="Proc. Natl. Acad. Sci. U.S.A.">
        <title>Genetic diversity and population structure of the endangered marsupial Sarcophilus harrisii (Tasmanian devil).</title>
        <authorList>
            <person name="Miller W."/>
            <person name="Hayes V.M."/>
            <person name="Ratan A."/>
            <person name="Petersen D.C."/>
            <person name="Wittekindt N.E."/>
            <person name="Miller J."/>
            <person name="Walenz B."/>
            <person name="Knight J."/>
            <person name="Qi J."/>
            <person name="Zhao F."/>
            <person name="Wang Q."/>
            <person name="Bedoya-Reina O.C."/>
            <person name="Katiyar N."/>
            <person name="Tomsho L.P."/>
            <person name="Kasson L.M."/>
            <person name="Hardie R.A."/>
            <person name="Woodbridge P."/>
            <person name="Tindall E.A."/>
            <person name="Bertelsen M.F."/>
            <person name="Dixon D."/>
            <person name="Pyecroft S."/>
            <person name="Helgen K.M."/>
            <person name="Lesk A.M."/>
            <person name="Pringle T.H."/>
            <person name="Patterson N."/>
            <person name="Zhang Y."/>
            <person name="Kreiss A."/>
            <person name="Woods G.M."/>
            <person name="Jones M.E."/>
            <person name="Schuster S.C."/>
        </authorList>
    </citation>
    <scope>NUCLEOTIDE SEQUENCE [LARGE SCALE GENOMIC DNA]</scope>
</reference>
<comment type="similarity">
    <text evidence="2">Belongs to the CKAP2 family.</text>
</comment>
<keyword evidence="3" id="KW-0963">Cytoplasm</keyword>
<keyword evidence="4" id="KW-0597">Phosphoprotein</keyword>
<sequence>MIKEREVGVGESPEPRAARGQAAAGVMVGSAAHAAAVEERRKKLQEYLAAKGKLKCPNTKPYLKDQKLYSKPPTSRSTIRPKNDTFKWTQPCAAERSTGNILQPGSSNVNGTQRPKPAAPKILGKGPITGSLSSKPDCKLSRNTHIYQLQKIASSAVHKPARRSVPSHETQCLRRFAEQKTTNRRLGGWMDPAAEGHAESQSLGDFPKETDKENCPLPSLVELKRKPEAELCSTAKSKENSDCPSKRGLAPKQAVHQGAENGILLKDQVNKPFVHRIQVWVPTGECQQIPEGTSCKRPRDKHPRTVPSHLVQSLARIRESRRLVMKKESGKVNENEKEGRSGAKLQENGINKQIAERSLPRTNPIVPQIAKFNRHDNGKPDLKLVQPFPERKPSVMAPPLRTVTRQTQLVGGTPKVHPYGPPPKLSYSLKKEPQPVDSKAKGPVPWNCAVRALNPKAQPQSVTQTKPTTSEEGVREPILPDASVPQVKLNIQRKKNEEDRRKKLEEWLASKGKTYKRPPMKLLAQNQNVQKLNVSFWKSIKEEEENKKTELDLSNKIKNTLAECLKLVEEGARSDEILAILSGFPEAEKFATFWICKVKLLASQDSSEVIGLYEAAVRCGAEPIQELRDVVLNVLKSAKKTEEAPLGSTSESNPTSVKEMAKEERAQEPEVPIPRERVQVGATPQIAKKYKDNHLMPCIKLQITPLPRTPGLLEKQGVKLVTPVRRSLRIEHARPTYPEALQEHGTVVASLDQLPRVTEASCFIYCKNEALPEETELQILGAS</sequence>
<dbReference type="CTD" id="150468"/>
<dbReference type="GO" id="GO:0005813">
    <property type="term" value="C:centrosome"/>
    <property type="evidence" value="ECO:0007669"/>
    <property type="project" value="TreeGrafter"/>
</dbReference>
<dbReference type="PANTHER" id="PTHR47078">
    <property type="entry name" value="CYTOSKELETON-ASSOCIATED PROTEIN 2-LIKE"/>
    <property type="match status" value="1"/>
</dbReference>
<evidence type="ECO:0000313" key="9">
    <source>
        <dbReference type="Proteomes" id="UP000007648"/>
    </source>
</evidence>
<dbReference type="InterPro" id="IPR052855">
    <property type="entry name" value="CKAP2-like"/>
</dbReference>
<feature type="region of interest" description="Disordered" evidence="6">
    <location>
        <begin position="63"/>
        <end position="139"/>
    </location>
</feature>
<evidence type="ECO:0000256" key="2">
    <source>
        <dbReference type="ARBA" id="ARBA00009468"/>
    </source>
</evidence>
<dbReference type="KEGG" id="shr:100922092"/>
<name>G3W158_SARHA</name>
<evidence type="ECO:0000313" key="8">
    <source>
        <dbReference type="Ensembl" id="ENSSHAP00000009163.2"/>
    </source>
</evidence>
<reference evidence="8" key="3">
    <citation type="submission" date="2025-09" db="UniProtKB">
        <authorList>
            <consortium name="Ensembl"/>
        </authorList>
    </citation>
    <scope>IDENTIFICATION</scope>
</reference>
<dbReference type="InParanoid" id="G3W158"/>
<dbReference type="eggNOG" id="ENOG502TKUH">
    <property type="taxonomic scope" value="Eukaryota"/>
</dbReference>
<feature type="compositionally biased region" description="Polar residues" evidence="6">
    <location>
        <begin position="647"/>
        <end position="656"/>
    </location>
</feature>
<feature type="compositionally biased region" description="Basic and acidic residues" evidence="6">
    <location>
        <begin position="659"/>
        <end position="676"/>
    </location>
</feature>
<dbReference type="GeneTree" id="ENSGT00530000063691"/>
<evidence type="ECO:0000259" key="7">
    <source>
        <dbReference type="Pfam" id="PF15297"/>
    </source>
</evidence>
<dbReference type="GO" id="GO:0072686">
    <property type="term" value="C:mitotic spindle"/>
    <property type="evidence" value="ECO:0007669"/>
    <property type="project" value="TreeGrafter"/>
</dbReference>
<feature type="region of interest" description="Disordered" evidence="6">
    <location>
        <begin position="454"/>
        <end position="500"/>
    </location>
</feature>
<feature type="region of interest" description="Disordered" evidence="6">
    <location>
        <begin position="1"/>
        <end position="21"/>
    </location>
</feature>
<accession>G3W158</accession>
<dbReference type="InterPro" id="IPR029197">
    <property type="entry name" value="CKAP2_C"/>
</dbReference>